<dbReference type="Gene3D" id="3.40.50.1010">
    <property type="entry name" value="5'-nuclease"/>
    <property type="match status" value="1"/>
</dbReference>
<dbReference type="AlphaFoldDB" id="T1KGH1"/>
<reference evidence="2" key="2">
    <citation type="submission" date="2015-06" db="UniProtKB">
        <authorList>
            <consortium name="EnsemblMetazoa"/>
        </authorList>
    </citation>
    <scope>IDENTIFICATION</scope>
</reference>
<dbReference type="EMBL" id="CAEY01000065">
    <property type="status" value="NOT_ANNOTATED_CDS"/>
    <property type="molecule type" value="Genomic_DNA"/>
</dbReference>
<evidence type="ECO:0000259" key="1">
    <source>
        <dbReference type="Pfam" id="PF01936"/>
    </source>
</evidence>
<dbReference type="eggNOG" id="ENOG502QUYZ">
    <property type="taxonomic scope" value="Eukaryota"/>
</dbReference>
<dbReference type="GO" id="GO:1905762">
    <property type="term" value="F:CCR4-NOT complex binding"/>
    <property type="evidence" value="ECO:0007669"/>
    <property type="project" value="TreeGrafter"/>
</dbReference>
<dbReference type="Pfam" id="PF01936">
    <property type="entry name" value="NYN"/>
    <property type="match status" value="1"/>
</dbReference>
<evidence type="ECO:0000313" key="2">
    <source>
        <dbReference type="EnsemblMetazoa" id="tetur11g00780.1"/>
    </source>
</evidence>
<organism evidence="2 3">
    <name type="scientific">Tetranychus urticae</name>
    <name type="common">Two-spotted spider mite</name>
    <dbReference type="NCBI Taxonomy" id="32264"/>
    <lineage>
        <taxon>Eukaryota</taxon>
        <taxon>Metazoa</taxon>
        <taxon>Ecdysozoa</taxon>
        <taxon>Arthropoda</taxon>
        <taxon>Chelicerata</taxon>
        <taxon>Arachnida</taxon>
        <taxon>Acari</taxon>
        <taxon>Acariformes</taxon>
        <taxon>Trombidiformes</taxon>
        <taxon>Prostigmata</taxon>
        <taxon>Eleutherengona</taxon>
        <taxon>Raphignathae</taxon>
        <taxon>Tetranychoidea</taxon>
        <taxon>Tetranychidae</taxon>
        <taxon>Tetranychus</taxon>
    </lineage>
</organism>
<sequence>MGKPCAVFWDIENIDVPKGQTVDSIVDLIRSTIIKPYNLNEIFFFCVCDVHKLPANVGHSLIALDVDIVQAYNGVKDSADDKIMELMRKFVKFSGQDCTIILLSGDADYCDTLSYLKKLHNVSIHLVRLANSFSPKLDQIADYTFMLNNSVLKPIKSTGPPKYFISIQNYPLSAELIKDSPLTGILKSIKIEKSKRTKTNKCEVKQLTFIRIPNVSDSVDNSKFIKFCVACTAPTGSQCILSKKPSLWIVFSFKSHAQDCLSKVQILYPDAVISEPPPGLTLPCLISPYIVQFFDEQSILSNSPKLDVPSNTAVCTEIVLTLPCSDNVHSVKPSSINSLNNTSEIEHEIVQNTGEVETLFKVSQEKALDAHSISQVSQIFNIKSENSNIKDTIINPVEPSKPGSFVKHKLPVSSSVSQAKSNFKMFFHCESPVNTNLSTNWSLIYNLFEKSYDLGAKKVIFDRNIFCLHFDSEKNYQQMLVKKDSLDLRGLRVAHVESLEQKMANKMNCYPSDNPWCLSQELDLHCLLIKLDDQHHSYFIHQIKTLLEEWKSIFIKSLSEEIWIGFPDEVICEDSCRHILRLLRYPYKSVERAKPPTKLLESIVFDDLVGDAYDLAFLSNALHSSQKLDEKPQIFQVMTSLMETEQEPDKRWFYVQVKGLMYICSSCYPQLNLSQVIKLLVKFAKVIPIAGIASMTQVDFVFSSWVEAVTACHFINNLRNDDFCCQQPRVKASLVKKPDEWFTNREFYIINDQRKVLEKIIKTKNDFNEMDATSTMVTPVKDSKPWLGIYAPNSVIYPQCYLVISPKTGSKFTPSMISIIKMNLIEMGYKVIIEFEDKIWVEVEDLVKGNIAKVRIGNLEFKLLHENDKHDITIGVEVEERISYMDQVPLCVALMVSKRISGGKQIKNEKTSIVNGYYIHPYVPLGHFNYYHREAVGMKTKIYCNSNSFTCF</sequence>
<dbReference type="EnsemblMetazoa" id="tetur11g00780.1">
    <property type="protein sequence ID" value="tetur11g00780.1"/>
    <property type="gene ID" value="tetur11g00780"/>
</dbReference>
<proteinExistence type="predicted"/>
<dbReference type="InterPro" id="IPR021139">
    <property type="entry name" value="NYN"/>
</dbReference>
<keyword evidence="3" id="KW-1185">Reference proteome</keyword>
<dbReference type="InterPro" id="IPR024768">
    <property type="entry name" value="Marf1"/>
</dbReference>
<name>T1KGH1_TETUR</name>
<dbReference type="PANTHER" id="PTHR14379:SF3">
    <property type="entry name" value="MEIOSIS REGULATOR AND MRNA STABILITY FACTOR 1"/>
    <property type="match status" value="1"/>
</dbReference>
<protein>
    <recommendedName>
        <fullName evidence="1">NYN domain-containing protein</fullName>
    </recommendedName>
</protein>
<feature type="domain" description="NYN" evidence="1">
    <location>
        <begin position="6"/>
        <end position="144"/>
    </location>
</feature>
<reference evidence="3" key="1">
    <citation type="submission" date="2011-08" db="EMBL/GenBank/DDBJ databases">
        <authorList>
            <person name="Rombauts S."/>
        </authorList>
    </citation>
    <scope>NUCLEOTIDE SEQUENCE</scope>
    <source>
        <strain evidence="3">London</strain>
    </source>
</reference>
<dbReference type="STRING" id="32264.T1KGH1"/>
<evidence type="ECO:0000313" key="3">
    <source>
        <dbReference type="Proteomes" id="UP000015104"/>
    </source>
</evidence>
<dbReference type="GO" id="GO:0004540">
    <property type="term" value="F:RNA nuclease activity"/>
    <property type="evidence" value="ECO:0007669"/>
    <property type="project" value="InterPro"/>
</dbReference>
<accession>T1KGH1</accession>
<dbReference type="Proteomes" id="UP000015104">
    <property type="component" value="Unassembled WGS sequence"/>
</dbReference>
<dbReference type="PANTHER" id="PTHR14379">
    <property type="entry name" value="LIMKAIN B LKAP"/>
    <property type="match status" value="1"/>
</dbReference>
<dbReference type="GO" id="GO:0005777">
    <property type="term" value="C:peroxisome"/>
    <property type="evidence" value="ECO:0007669"/>
    <property type="project" value="InterPro"/>
</dbReference>
<dbReference type="GO" id="GO:0010468">
    <property type="term" value="P:regulation of gene expression"/>
    <property type="evidence" value="ECO:0007669"/>
    <property type="project" value="InterPro"/>
</dbReference>
<dbReference type="HOGENOM" id="CLU_009071_0_0_1"/>